<organism evidence="3 4">
    <name type="scientific">Deinococcus aquiradiocola</name>
    <dbReference type="NCBI Taxonomy" id="393059"/>
    <lineage>
        <taxon>Bacteria</taxon>
        <taxon>Thermotogati</taxon>
        <taxon>Deinococcota</taxon>
        <taxon>Deinococci</taxon>
        <taxon>Deinococcales</taxon>
        <taxon>Deinococcaceae</taxon>
        <taxon>Deinococcus</taxon>
    </lineage>
</organism>
<comment type="caution">
    <text evidence="3">The sequence shown here is derived from an EMBL/GenBank/DDBJ whole genome shotgun (WGS) entry which is preliminary data.</text>
</comment>
<evidence type="ECO:0000313" key="4">
    <source>
        <dbReference type="Proteomes" id="UP000635726"/>
    </source>
</evidence>
<reference evidence="3" key="1">
    <citation type="journal article" date="2014" name="Int. J. Syst. Evol. Microbiol.">
        <title>Complete genome sequence of Corynebacterium casei LMG S-19264T (=DSM 44701T), isolated from a smear-ripened cheese.</title>
        <authorList>
            <consortium name="US DOE Joint Genome Institute (JGI-PGF)"/>
            <person name="Walter F."/>
            <person name="Albersmeier A."/>
            <person name="Kalinowski J."/>
            <person name="Ruckert C."/>
        </authorList>
    </citation>
    <scope>NUCLEOTIDE SEQUENCE</scope>
    <source>
        <strain evidence="3">JCM 14371</strain>
    </source>
</reference>
<dbReference type="EMBL" id="BMOE01000011">
    <property type="protein sequence ID" value="GGJ82830.1"/>
    <property type="molecule type" value="Genomic_DNA"/>
</dbReference>
<dbReference type="InterPro" id="IPR025493">
    <property type="entry name" value="DUF4384"/>
</dbReference>
<feature type="signal peptide" evidence="1">
    <location>
        <begin position="1"/>
        <end position="30"/>
    </location>
</feature>
<gene>
    <name evidence="3" type="ORF">GCM10008939_28440</name>
</gene>
<keyword evidence="4" id="KW-1185">Reference proteome</keyword>
<feature type="domain" description="DUF4384" evidence="2">
    <location>
        <begin position="66"/>
        <end position="145"/>
    </location>
</feature>
<accession>A0A917PL03</accession>
<evidence type="ECO:0000259" key="2">
    <source>
        <dbReference type="Pfam" id="PF14326"/>
    </source>
</evidence>
<evidence type="ECO:0000313" key="3">
    <source>
        <dbReference type="EMBL" id="GGJ82830.1"/>
    </source>
</evidence>
<keyword evidence="1" id="KW-0732">Signal</keyword>
<dbReference type="PANTHER" id="PTHR36194">
    <property type="entry name" value="S-LAYER-LIKE PROTEIN"/>
    <property type="match status" value="1"/>
</dbReference>
<protein>
    <submittedName>
        <fullName evidence="3">S-layer protein</fullName>
    </submittedName>
</protein>
<feature type="chain" id="PRO_5037824538" evidence="1">
    <location>
        <begin position="31"/>
        <end position="299"/>
    </location>
</feature>
<evidence type="ECO:0000256" key="1">
    <source>
        <dbReference type="SAM" id="SignalP"/>
    </source>
</evidence>
<proteinExistence type="predicted"/>
<reference evidence="3" key="2">
    <citation type="submission" date="2020-09" db="EMBL/GenBank/DDBJ databases">
        <authorList>
            <person name="Sun Q."/>
            <person name="Ohkuma M."/>
        </authorList>
    </citation>
    <scope>NUCLEOTIDE SEQUENCE</scope>
    <source>
        <strain evidence="3">JCM 14371</strain>
    </source>
</reference>
<dbReference type="Pfam" id="PF14326">
    <property type="entry name" value="DUF4384"/>
    <property type="match status" value="1"/>
</dbReference>
<dbReference type="Proteomes" id="UP000635726">
    <property type="component" value="Unassembled WGS sequence"/>
</dbReference>
<name>A0A917PL03_9DEIO</name>
<dbReference type="RefSeq" id="WP_188963965.1">
    <property type="nucleotide sequence ID" value="NZ_BMOE01000011.1"/>
</dbReference>
<dbReference type="AlphaFoldDB" id="A0A917PL03"/>
<dbReference type="PANTHER" id="PTHR36194:SF1">
    <property type="entry name" value="S-LAYER-LIKE PROTEIN"/>
    <property type="match status" value="1"/>
</dbReference>
<sequence length="299" mass="32447">MNKTKLTALLAPLALGAVLLGTAVSTNASAAPKLSAQSIIVNPVQTSLSVKVWTDRDTSGAQTPNYSVGDKIRIYTSVNQDAYVYLFNVDPNGQVDLILPNRYAGGANYVRAGTVKAFPSSQDRFTFDIAAPYGLNKVLALASKTQLNLNDIATFQTQNSSQGFADVKVQGQQQLAQALSIVVNPVPQNTWISDTAYYNVAQGYSAQPAPAPVVSVPSYGFPVYTPQGDEWRSTFSTDRNADDVYAYYAAQLQRQGFRQVDRRADRGRYAGEFQNGNSTSELRITLNGGKVEVVIIKRN</sequence>